<sequence>MTRREIIKLFGVSGLLLALPRPLSLFAQYNNKMNKKEFEVIIIGGSYAGLSTAMSLGRSLRNTLIIDSGKPCNRQTPHSHNFLTQDGSTPIEISEIAKSQISKYESVKFYNGIAVSGKRIKKGFEITTTFGDIFSAKKLVFATGIKDIMPDIHGFSQCWGISVVHCPYCHGYEIRNKKTAIIANGERAFHLASLVNNLTKEITIITSGTKDFEENQLEKLKQYNIKIVEKQISEIEHQNGQLEKIVFKNGSTENFECAYASIPFEQNSNIPKELGCELTENGHIKVNFMQKTTVEDVFACGDNSSMMRSVAIAVSSGNISGAVINNELTQENF</sequence>
<dbReference type="Gene3D" id="3.50.50.60">
    <property type="entry name" value="FAD/NAD(P)-binding domain"/>
    <property type="match status" value="2"/>
</dbReference>
<dbReference type="Pfam" id="PF07992">
    <property type="entry name" value="Pyr_redox_2"/>
    <property type="match status" value="1"/>
</dbReference>
<dbReference type="PANTHER" id="PTHR48105">
    <property type="entry name" value="THIOREDOXIN REDUCTASE 1-RELATED-RELATED"/>
    <property type="match status" value="1"/>
</dbReference>
<dbReference type="AlphaFoldDB" id="A0A1G7ICM6"/>
<keyword evidence="2" id="KW-0560">Oxidoreductase</keyword>
<keyword evidence="1" id="KW-0285">Flavoprotein</keyword>
<evidence type="ECO:0000313" key="4">
    <source>
        <dbReference type="EMBL" id="SDF10099.1"/>
    </source>
</evidence>
<name>A0A1G7ICM6_9FLAO</name>
<evidence type="ECO:0000259" key="3">
    <source>
        <dbReference type="Pfam" id="PF07992"/>
    </source>
</evidence>
<reference evidence="4 5" key="1">
    <citation type="submission" date="2016-10" db="EMBL/GenBank/DDBJ databases">
        <authorList>
            <person name="de Groot N.N."/>
        </authorList>
    </citation>
    <scope>NUCLEOTIDE SEQUENCE [LARGE SCALE GENOMIC DNA]</scope>
    <source>
        <strain evidence="4 5">DSM 16195</strain>
    </source>
</reference>
<dbReference type="GO" id="GO:0016491">
    <property type="term" value="F:oxidoreductase activity"/>
    <property type="evidence" value="ECO:0007669"/>
    <property type="project" value="UniProtKB-KW"/>
</dbReference>
<evidence type="ECO:0000256" key="2">
    <source>
        <dbReference type="ARBA" id="ARBA00023002"/>
    </source>
</evidence>
<dbReference type="InterPro" id="IPR023753">
    <property type="entry name" value="FAD/NAD-binding_dom"/>
</dbReference>
<dbReference type="PRINTS" id="PR00469">
    <property type="entry name" value="PNDRDTASEII"/>
</dbReference>
<organism evidence="4 5">
    <name type="scientific">Ulvibacter litoralis</name>
    <dbReference type="NCBI Taxonomy" id="227084"/>
    <lineage>
        <taxon>Bacteria</taxon>
        <taxon>Pseudomonadati</taxon>
        <taxon>Bacteroidota</taxon>
        <taxon>Flavobacteriia</taxon>
        <taxon>Flavobacteriales</taxon>
        <taxon>Flavobacteriaceae</taxon>
        <taxon>Ulvibacter</taxon>
    </lineage>
</organism>
<dbReference type="EMBL" id="FNBA01000005">
    <property type="protein sequence ID" value="SDF10099.1"/>
    <property type="molecule type" value="Genomic_DNA"/>
</dbReference>
<dbReference type="STRING" id="227084.SAMN05421855_105194"/>
<evidence type="ECO:0000256" key="1">
    <source>
        <dbReference type="ARBA" id="ARBA00022630"/>
    </source>
</evidence>
<feature type="domain" description="FAD/NAD(P)-binding" evidence="3">
    <location>
        <begin position="39"/>
        <end position="317"/>
    </location>
</feature>
<dbReference type="PRINTS" id="PR00368">
    <property type="entry name" value="FADPNR"/>
</dbReference>
<accession>A0A1G7ICM6</accession>
<dbReference type="Proteomes" id="UP000199321">
    <property type="component" value="Unassembled WGS sequence"/>
</dbReference>
<protein>
    <submittedName>
        <fullName evidence="4">Thioredoxin reductase</fullName>
    </submittedName>
</protein>
<gene>
    <name evidence="4" type="ORF">SAMN05421855_105194</name>
</gene>
<dbReference type="InterPro" id="IPR050097">
    <property type="entry name" value="Ferredoxin-NADP_redctase_2"/>
</dbReference>
<evidence type="ECO:0000313" key="5">
    <source>
        <dbReference type="Proteomes" id="UP000199321"/>
    </source>
</evidence>
<dbReference type="InterPro" id="IPR036188">
    <property type="entry name" value="FAD/NAD-bd_sf"/>
</dbReference>
<dbReference type="OrthoDB" id="9806179at2"/>
<dbReference type="SUPFAM" id="SSF51905">
    <property type="entry name" value="FAD/NAD(P)-binding domain"/>
    <property type="match status" value="1"/>
</dbReference>
<proteinExistence type="predicted"/>
<keyword evidence="5" id="KW-1185">Reference proteome</keyword>